<feature type="region of interest" description="Disordered" evidence="1">
    <location>
        <begin position="1"/>
        <end position="25"/>
    </location>
</feature>
<keyword evidence="3" id="KW-1185">Reference proteome</keyword>
<dbReference type="Proteomes" id="UP001642464">
    <property type="component" value="Unassembled WGS sequence"/>
</dbReference>
<evidence type="ECO:0000256" key="1">
    <source>
        <dbReference type="SAM" id="MobiDB-lite"/>
    </source>
</evidence>
<organism evidence="2 3">
    <name type="scientific">Durusdinium trenchii</name>
    <dbReference type="NCBI Taxonomy" id="1381693"/>
    <lineage>
        <taxon>Eukaryota</taxon>
        <taxon>Sar</taxon>
        <taxon>Alveolata</taxon>
        <taxon>Dinophyceae</taxon>
        <taxon>Suessiales</taxon>
        <taxon>Symbiodiniaceae</taxon>
        <taxon>Durusdinium</taxon>
    </lineage>
</organism>
<name>A0ABP0KTT7_9DINO</name>
<feature type="compositionally biased region" description="Basic residues" evidence="1">
    <location>
        <begin position="1"/>
        <end position="16"/>
    </location>
</feature>
<accession>A0ABP0KTT7</accession>
<sequence length="570" mass="63750">MKKPKRAPKGGLKRKRSTMDQGVWDQPLGKARRTITIKDKLLVLDYRDQLLKERRAANMASIQPVDLTKSKADRMADREAKKKAKDTLKKVVEKECQAKFPHIVGQARVSRWHKTCEVEHWRDLPDAISSRETTTSNQWRLKVGAPAKGRREGGGVSLELQKELDVLLMEMTAGASEVSERKEIVTTEQEANDQLLENMNAGKLDTEAVVRAWLPVPAALYLTRSNAGQRAHRSKAPKKVDKKLRTVKGARKGITVMTSIWSDGQAGPLAFCVAEGRMTQEEMVAVEVKSHKEVLELTLQAWQSLQRSVFSAAWISCGYVDDAHMDLHAPGSARRVIEEAQTSLSDLFSPYGKCWSPQRCMCYEWQIQDSDDSSEWAALPYEIASAFVRTLAIHMHQLQEAREAYNQLLANDASETAASTIKAKGVYENLKNYSRFVVMNARTGHLATQDWVARNVTRLPDGTPTWKNKSAKKSSPWAMIFTFKTQGKEAELFLNLAVAAPQRRVRCWDLRGGNERCKIASMLVGYEHLLNDFEPDDEAQASDAESEATAIGDEAGLPGLVLVQCFLVPG</sequence>
<evidence type="ECO:0000313" key="3">
    <source>
        <dbReference type="Proteomes" id="UP001642464"/>
    </source>
</evidence>
<proteinExistence type="predicted"/>
<dbReference type="EMBL" id="CAXAMM010013014">
    <property type="protein sequence ID" value="CAK9030284.1"/>
    <property type="molecule type" value="Genomic_DNA"/>
</dbReference>
<protein>
    <submittedName>
        <fullName evidence="2">Uncharacterized protein</fullName>
    </submittedName>
</protein>
<gene>
    <name evidence="2" type="ORF">SCF082_LOCUS19155</name>
</gene>
<reference evidence="2 3" key="1">
    <citation type="submission" date="2024-02" db="EMBL/GenBank/DDBJ databases">
        <authorList>
            <person name="Chen Y."/>
            <person name="Shah S."/>
            <person name="Dougan E. K."/>
            <person name="Thang M."/>
            <person name="Chan C."/>
        </authorList>
    </citation>
    <scope>NUCLEOTIDE SEQUENCE [LARGE SCALE GENOMIC DNA]</scope>
</reference>
<evidence type="ECO:0000313" key="2">
    <source>
        <dbReference type="EMBL" id="CAK9030284.1"/>
    </source>
</evidence>
<comment type="caution">
    <text evidence="2">The sequence shown here is derived from an EMBL/GenBank/DDBJ whole genome shotgun (WGS) entry which is preliminary data.</text>
</comment>